<keyword evidence="2" id="KW-0813">Transport</keyword>
<dbReference type="PANTHER" id="PTHR32024">
    <property type="entry name" value="TRK SYSTEM POTASSIUM UPTAKE PROTEIN TRKG-RELATED"/>
    <property type="match status" value="1"/>
</dbReference>
<feature type="transmembrane region" description="Helical" evidence="8">
    <location>
        <begin position="156"/>
        <end position="176"/>
    </location>
</feature>
<dbReference type="EMBL" id="PCWA01000010">
    <property type="protein sequence ID" value="PIQ89920.1"/>
    <property type="molecule type" value="Genomic_DNA"/>
</dbReference>
<evidence type="ECO:0000256" key="7">
    <source>
        <dbReference type="ARBA" id="ARBA00023136"/>
    </source>
</evidence>
<feature type="transmembrane region" description="Helical" evidence="8">
    <location>
        <begin position="188"/>
        <end position="211"/>
    </location>
</feature>
<sequence>MKRNIGFTTIQLLVLGFVFITLIGAFLLMQPFSISGSEKISFIDAFFTATSAITTTGLIVVDTGSFFSRFGQAVILILFQVGGLGYMIFIALLMVGLGKRLSFGNVDLLHESIARPSSEDLLKFSKKIVIFTIFFEAIGIALLTCYWRKFFSLPDAIYTGIFHSISAFCTAGFSLYPDSFTIYRDSIFFNGSIILLCFAGSAGFFVLNDIYHFGKQIVHKKYPRRFSAHTKLAVLIMAFLVMAGIIIMYFAPGQTIAAQAKERALHSVFQIVSASTTTGFNTVNIGTLTNPLLWLIILLMFIGGCPGGTAGGIKTTTFGLIILSARSVLTGRKNVNVFHRSAPQGMIIRAYSIAVIAMVWIAAAMGILLVTDKGLSFQSILFEITSAFGTVGLSTGVTSSLSVGGRIVIIFTMLLGRLGPIAVGYSLIGKPRQVNFIYPEAEILVG</sequence>
<feature type="transmembrane region" description="Helical" evidence="8">
    <location>
        <begin position="407"/>
        <end position="428"/>
    </location>
</feature>
<feature type="transmembrane region" description="Helical" evidence="8">
    <location>
        <begin position="40"/>
        <end position="61"/>
    </location>
</feature>
<feature type="transmembrane region" description="Helical" evidence="8">
    <location>
        <begin position="375"/>
        <end position="395"/>
    </location>
</feature>
<feature type="transmembrane region" description="Helical" evidence="8">
    <location>
        <begin position="73"/>
        <end position="97"/>
    </location>
</feature>
<evidence type="ECO:0000256" key="5">
    <source>
        <dbReference type="ARBA" id="ARBA00022989"/>
    </source>
</evidence>
<evidence type="ECO:0008006" key="11">
    <source>
        <dbReference type="Google" id="ProtNLM"/>
    </source>
</evidence>
<dbReference type="AlphaFoldDB" id="A0A2H0LZQ9"/>
<evidence type="ECO:0000256" key="3">
    <source>
        <dbReference type="ARBA" id="ARBA00022475"/>
    </source>
</evidence>
<keyword evidence="7 8" id="KW-0472">Membrane</keyword>
<accession>A0A2H0LZQ9</accession>
<keyword evidence="3" id="KW-1003">Cell membrane</keyword>
<dbReference type="GO" id="GO:0030001">
    <property type="term" value="P:metal ion transport"/>
    <property type="evidence" value="ECO:0007669"/>
    <property type="project" value="UniProtKB-ARBA"/>
</dbReference>
<feature type="transmembrane region" description="Helical" evidence="8">
    <location>
        <begin position="128"/>
        <end position="147"/>
    </location>
</feature>
<feature type="transmembrane region" description="Helical" evidence="8">
    <location>
        <begin position="232"/>
        <end position="251"/>
    </location>
</feature>
<evidence type="ECO:0000313" key="9">
    <source>
        <dbReference type="EMBL" id="PIQ89920.1"/>
    </source>
</evidence>
<protein>
    <recommendedName>
        <fullName evidence="11">Trk family potassium uptake protein</fullName>
    </recommendedName>
</protein>
<keyword evidence="4 8" id="KW-0812">Transmembrane</keyword>
<feature type="transmembrane region" description="Helical" evidence="8">
    <location>
        <begin position="12"/>
        <end position="34"/>
    </location>
</feature>
<feature type="transmembrane region" description="Helical" evidence="8">
    <location>
        <begin position="346"/>
        <end position="369"/>
    </location>
</feature>
<gene>
    <name evidence="9" type="ORF">COV72_00590</name>
</gene>
<keyword evidence="5 8" id="KW-1133">Transmembrane helix</keyword>
<dbReference type="Proteomes" id="UP000229641">
    <property type="component" value="Unassembled WGS sequence"/>
</dbReference>
<proteinExistence type="predicted"/>
<comment type="caution">
    <text evidence="9">The sequence shown here is derived from an EMBL/GenBank/DDBJ whole genome shotgun (WGS) entry which is preliminary data.</text>
</comment>
<dbReference type="InterPro" id="IPR003445">
    <property type="entry name" value="Cat_transpt"/>
</dbReference>
<evidence type="ECO:0000256" key="8">
    <source>
        <dbReference type="SAM" id="Phobius"/>
    </source>
</evidence>
<keyword evidence="6" id="KW-0406">Ion transport</keyword>
<name>A0A2H0LZQ9_9BACT</name>
<evidence type="ECO:0000256" key="2">
    <source>
        <dbReference type="ARBA" id="ARBA00022448"/>
    </source>
</evidence>
<evidence type="ECO:0000256" key="6">
    <source>
        <dbReference type="ARBA" id="ARBA00023065"/>
    </source>
</evidence>
<dbReference type="Pfam" id="PF02386">
    <property type="entry name" value="TrkH"/>
    <property type="match status" value="1"/>
</dbReference>
<evidence type="ECO:0000256" key="1">
    <source>
        <dbReference type="ARBA" id="ARBA00004651"/>
    </source>
</evidence>
<dbReference type="GO" id="GO:0005886">
    <property type="term" value="C:plasma membrane"/>
    <property type="evidence" value="ECO:0007669"/>
    <property type="project" value="UniProtKB-SubCell"/>
</dbReference>
<organism evidence="9 10">
    <name type="scientific">Candidatus Ghiorseimicrobium undicola</name>
    <dbReference type="NCBI Taxonomy" id="1974746"/>
    <lineage>
        <taxon>Bacteria</taxon>
        <taxon>Pseudomonadati</taxon>
        <taxon>Candidatus Omnitrophota</taxon>
        <taxon>Candidatus Ghiorseimicrobium</taxon>
    </lineage>
</organism>
<feature type="transmembrane region" description="Helical" evidence="8">
    <location>
        <begin position="292"/>
        <end position="325"/>
    </location>
</feature>
<evidence type="ECO:0000256" key="4">
    <source>
        <dbReference type="ARBA" id="ARBA00022692"/>
    </source>
</evidence>
<reference evidence="9 10" key="1">
    <citation type="submission" date="2017-09" db="EMBL/GenBank/DDBJ databases">
        <title>Depth-based differentiation of microbial function through sediment-hosted aquifers and enrichment of novel symbionts in the deep terrestrial subsurface.</title>
        <authorList>
            <person name="Probst A.J."/>
            <person name="Ladd B."/>
            <person name="Jarett J.K."/>
            <person name="Geller-Mcgrath D.E."/>
            <person name="Sieber C.M."/>
            <person name="Emerson J.B."/>
            <person name="Anantharaman K."/>
            <person name="Thomas B.C."/>
            <person name="Malmstrom R."/>
            <person name="Stieglmeier M."/>
            <person name="Klingl A."/>
            <person name="Woyke T."/>
            <person name="Ryan C.M."/>
            <person name="Banfield J.F."/>
        </authorList>
    </citation>
    <scope>NUCLEOTIDE SEQUENCE [LARGE SCALE GENOMIC DNA]</scope>
    <source>
        <strain evidence="9">CG11_big_fil_rev_8_21_14_0_20_42_13</strain>
    </source>
</reference>
<comment type="subcellular location">
    <subcellularLocation>
        <location evidence="1">Cell membrane</location>
        <topology evidence="1">Multi-pass membrane protein</topology>
    </subcellularLocation>
</comment>
<dbReference type="PANTHER" id="PTHR32024:SF1">
    <property type="entry name" value="KTR SYSTEM POTASSIUM UPTAKE PROTEIN B"/>
    <property type="match status" value="1"/>
</dbReference>
<evidence type="ECO:0000313" key="10">
    <source>
        <dbReference type="Proteomes" id="UP000229641"/>
    </source>
</evidence>
<dbReference type="GO" id="GO:0008324">
    <property type="term" value="F:monoatomic cation transmembrane transporter activity"/>
    <property type="evidence" value="ECO:0007669"/>
    <property type="project" value="InterPro"/>
</dbReference>